<dbReference type="Proteomes" id="UP000722485">
    <property type="component" value="Unassembled WGS sequence"/>
</dbReference>
<sequence length="537" mass="61968">MSDHALAVTLIALPVEIIIKILSLLPKSALICLRSVNRDLALIVTPLAFRSLRLQGYGDDPQRFMKIAESNTLREFVREVTCDTWAGPDVDHRNGPDINIPHDPAYNFPSDFFDSLSFLLCFRNLDTLNLRFSYDCGEKDYTSVRENYTFRRHILDTIFHCLAGTWSKEKQREICVEESDYEIKKFPPNIPISPISLTTLTISNLADYNDPLFTESGVFRAVLNLRSLVDVRLYIATTTESPLRVETTRFPEKYDMFESLPSTWLSSPVAANLQVLSIYCHEWWGWLPKMDFRLVDELQNLKVLALGRFVFSHEWQIDWFGSLGLQEFYLDDCAVLHQAVQVVVDQSRSIVGQDAHGKKIIVSNAGYYDAELDINVISPGRIRWHNLLCHWRDSMSKLRVFKMGHGERARPRPTRYDEFFPDLFLSDNAFRNFDCPPPNATGYDMFRKGTGMSQSREKQLAYVFYSGNEWEGNFDTYMETRNYFLETEGEDTVRSMYEGRRDWSLEDGLIAKDGMALNLFISTLEARQISMASQSPH</sequence>
<evidence type="ECO:0000313" key="2">
    <source>
        <dbReference type="EMBL" id="KAF7548848.1"/>
    </source>
</evidence>
<name>A0A9P5HBN9_9HYPO</name>
<evidence type="ECO:0000259" key="1">
    <source>
        <dbReference type="PROSITE" id="PS50181"/>
    </source>
</evidence>
<dbReference type="AlphaFoldDB" id="A0A9P5HBN9"/>
<dbReference type="PANTHER" id="PTHR42057">
    <property type="entry name" value="F-BOX DOMAIN PROTEIN (AFU_ORTHOLOGUE AFUA_4G00200)"/>
    <property type="match status" value="1"/>
</dbReference>
<dbReference type="InterPro" id="IPR001810">
    <property type="entry name" value="F-box_dom"/>
</dbReference>
<feature type="domain" description="F-box" evidence="1">
    <location>
        <begin position="7"/>
        <end position="52"/>
    </location>
</feature>
<dbReference type="PANTHER" id="PTHR42057:SF2">
    <property type="entry name" value="F-BOX DOMAIN PROTEIN (AFU_ORTHOLOGUE AFUA_4G00200)-RELATED"/>
    <property type="match status" value="1"/>
</dbReference>
<dbReference type="PROSITE" id="PS50181">
    <property type="entry name" value="FBOX"/>
    <property type="match status" value="1"/>
</dbReference>
<organism evidence="2 3">
    <name type="scientific">Cylindrodendrum hubeiense</name>
    <dbReference type="NCBI Taxonomy" id="595255"/>
    <lineage>
        <taxon>Eukaryota</taxon>
        <taxon>Fungi</taxon>
        <taxon>Dikarya</taxon>
        <taxon>Ascomycota</taxon>
        <taxon>Pezizomycotina</taxon>
        <taxon>Sordariomycetes</taxon>
        <taxon>Hypocreomycetidae</taxon>
        <taxon>Hypocreales</taxon>
        <taxon>Nectriaceae</taxon>
        <taxon>Cylindrodendrum</taxon>
    </lineage>
</organism>
<keyword evidence="3" id="KW-1185">Reference proteome</keyword>
<dbReference type="EMBL" id="JAANBB010000137">
    <property type="protein sequence ID" value="KAF7548848.1"/>
    <property type="molecule type" value="Genomic_DNA"/>
</dbReference>
<comment type="caution">
    <text evidence="2">The sequence shown here is derived from an EMBL/GenBank/DDBJ whole genome shotgun (WGS) entry which is preliminary data.</text>
</comment>
<evidence type="ECO:0000313" key="3">
    <source>
        <dbReference type="Proteomes" id="UP000722485"/>
    </source>
</evidence>
<protein>
    <recommendedName>
        <fullName evidence="1">F-box domain-containing protein</fullName>
    </recommendedName>
</protein>
<gene>
    <name evidence="2" type="ORF">G7Z17_g6783</name>
</gene>
<accession>A0A9P5HBN9</accession>
<dbReference type="OrthoDB" id="3140657at2759"/>
<reference evidence="2" key="1">
    <citation type="submission" date="2020-03" db="EMBL/GenBank/DDBJ databases">
        <title>Draft Genome Sequence of Cylindrodendrum hubeiense.</title>
        <authorList>
            <person name="Buettner E."/>
            <person name="Kellner H."/>
        </authorList>
    </citation>
    <scope>NUCLEOTIDE SEQUENCE</scope>
    <source>
        <strain evidence="2">IHI 201604</strain>
    </source>
</reference>
<proteinExistence type="predicted"/>